<reference evidence="2 3" key="1">
    <citation type="submission" date="2018-06" db="EMBL/GenBank/DDBJ databases">
        <authorList>
            <consortium name="Pathogen Informatics"/>
            <person name="Doyle S."/>
        </authorList>
    </citation>
    <scope>NUCLEOTIDE SEQUENCE [LARGE SCALE GENOMIC DNA]</scope>
    <source>
        <strain evidence="2 3">NCTC10717</strain>
    </source>
</reference>
<keyword evidence="1" id="KW-0812">Transmembrane</keyword>
<keyword evidence="1" id="KW-0472">Membrane</keyword>
<feature type="transmembrane region" description="Helical" evidence="1">
    <location>
        <begin position="87"/>
        <end position="111"/>
    </location>
</feature>
<feature type="transmembrane region" description="Helical" evidence="1">
    <location>
        <begin position="38"/>
        <end position="58"/>
    </location>
</feature>
<evidence type="ECO:0000313" key="2">
    <source>
        <dbReference type="EMBL" id="SUO97329.1"/>
    </source>
</evidence>
<accession>A0A380MXP5</accession>
<name>A0A380MXP5_9GAMM</name>
<evidence type="ECO:0000313" key="3">
    <source>
        <dbReference type="Proteomes" id="UP000254575"/>
    </source>
</evidence>
<dbReference type="EMBL" id="UHIA01000004">
    <property type="protein sequence ID" value="SUO97329.1"/>
    <property type="molecule type" value="Genomic_DNA"/>
</dbReference>
<protein>
    <submittedName>
        <fullName evidence="2">Uncharacterized protein</fullName>
    </submittedName>
</protein>
<evidence type="ECO:0000256" key="1">
    <source>
        <dbReference type="SAM" id="Phobius"/>
    </source>
</evidence>
<feature type="transmembrane region" description="Helical" evidence="1">
    <location>
        <begin position="6"/>
        <end position="26"/>
    </location>
</feature>
<dbReference type="RefSeq" id="WP_115218579.1">
    <property type="nucleotide sequence ID" value="NZ_UHIA01000004.1"/>
</dbReference>
<keyword evidence="3" id="KW-1185">Reference proteome</keyword>
<dbReference type="Proteomes" id="UP000254575">
    <property type="component" value="Unassembled WGS sequence"/>
</dbReference>
<proteinExistence type="predicted"/>
<organism evidence="2 3">
    <name type="scientific">Suttonella indologenes</name>
    <dbReference type="NCBI Taxonomy" id="13276"/>
    <lineage>
        <taxon>Bacteria</taxon>
        <taxon>Pseudomonadati</taxon>
        <taxon>Pseudomonadota</taxon>
        <taxon>Gammaproteobacteria</taxon>
        <taxon>Cardiobacteriales</taxon>
        <taxon>Cardiobacteriaceae</taxon>
        <taxon>Suttonella</taxon>
    </lineage>
</organism>
<dbReference type="AlphaFoldDB" id="A0A380MXP5"/>
<keyword evidence="1" id="KW-1133">Transmembrane helix</keyword>
<sequence length="192" mass="22013">MQDDIGLNRQISIMLVLNALTGFLYTSLPNTYIVKQNAYPLSLIGMAALAALISYFIWQYGKSHAKQQAKYQAQNSPESLWENSLKWLLPLCFIPLFAIVGTRALIVLWAYQGEIGYSEAKITAHAPAAQSNWWTLSFDAPFQQDITLAVNPYLLEKFRQGDRIRIQYRETSLAFNFTSINHYWQVEKINAR</sequence>
<gene>
    <name evidence="2" type="ORF">NCTC10717_01394</name>
</gene>